<evidence type="ECO:0000313" key="2">
    <source>
        <dbReference type="Proteomes" id="UP000540989"/>
    </source>
</evidence>
<organism evidence="1 2">
    <name type="scientific">Granulicella aggregans</name>
    <dbReference type="NCBI Taxonomy" id="474949"/>
    <lineage>
        <taxon>Bacteria</taxon>
        <taxon>Pseudomonadati</taxon>
        <taxon>Acidobacteriota</taxon>
        <taxon>Terriglobia</taxon>
        <taxon>Terriglobales</taxon>
        <taxon>Acidobacteriaceae</taxon>
        <taxon>Granulicella</taxon>
    </lineage>
</organism>
<evidence type="ECO:0000313" key="1">
    <source>
        <dbReference type="EMBL" id="MBB5060722.1"/>
    </source>
</evidence>
<dbReference type="Proteomes" id="UP000540989">
    <property type="component" value="Unassembled WGS sequence"/>
</dbReference>
<proteinExistence type="predicted"/>
<gene>
    <name evidence="1" type="ORF">HDF16_005458</name>
</gene>
<sequence>MEPAAIRWDCPSFAVTVKIDTGRQQYVVDIGSVLPEIGYIID</sequence>
<keyword evidence="2" id="KW-1185">Reference proteome</keyword>
<dbReference type="EMBL" id="JACHIP010000018">
    <property type="protein sequence ID" value="MBB5060722.1"/>
    <property type="molecule type" value="Genomic_DNA"/>
</dbReference>
<accession>A0A7W8E6I8</accession>
<dbReference type="AlphaFoldDB" id="A0A7W8E6I8"/>
<protein>
    <submittedName>
        <fullName evidence="1">Uncharacterized protein</fullName>
    </submittedName>
</protein>
<comment type="caution">
    <text evidence="1">The sequence shown here is derived from an EMBL/GenBank/DDBJ whole genome shotgun (WGS) entry which is preliminary data.</text>
</comment>
<reference evidence="1 2" key="1">
    <citation type="submission" date="2020-08" db="EMBL/GenBank/DDBJ databases">
        <title>Genomic Encyclopedia of Type Strains, Phase IV (KMG-V): Genome sequencing to study the core and pangenomes of soil and plant-associated prokaryotes.</title>
        <authorList>
            <person name="Whitman W."/>
        </authorList>
    </citation>
    <scope>NUCLEOTIDE SEQUENCE [LARGE SCALE GENOMIC DNA]</scope>
    <source>
        <strain evidence="1 2">M8UP14</strain>
    </source>
</reference>
<name>A0A7W8E6I8_9BACT</name>